<accession>A0AA35W1Q9</accession>
<dbReference type="AlphaFoldDB" id="A0AA35W1Q9"/>
<proteinExistence type="predicted"/>
<comment type="caution">
    <text evidence="1">The sequence shown here is derived from an EMBL/GenBank/DDBJ whole genome shotgun (WGS) entry which is preliminary data.</text>
</comment>
<name>A0AA35W1Q9_GEOBA</name>
<dbReference type="EMBL" id="CASHTH010000561">
    <property type="protein sequence ID" value="CAI8004428.1"/>
    <property type="molecule type" value="Genomic_DNA"/>
</dbReference>
<reference evidence="1" key="1">
    <citation type="submission" date="2023-03" db="EMBL/GenBank/DDBJ databases">
        <authorList>
            <person name="Steffen K."/>
            <person name="Cardenas P."/>
        </authorList>
    </citation>
    <scope>NUCLEOTIDE SEQUENCE</scope>
</reference>
<organism evidence="1 2">
    <name type="scientific">Geodia barretti</name>
    <name type="common">Barrett's horny sponge</name>
    <dbReference type="NCBI Taxonomy" id="519541"/>
    <lineage>
        <taxon>Eukaryota</taxon>
        <taxon>Metazoa</taxon>
        <taxon>Porifera</taxon>
        <taxon>Demospongiae</taxon>
        <taxon>Heteroscleromorpha</taxon>
        <taxon>Tetractinellida</taxon>
        <taxon>Astrophorina</taxon>
        <taxon>Geodiidae</taxon>
        <taxon>Geodia</taxon>
    </lineage>
</organism>
<sequence length="73" mass="8489">MCCVLYHDVKCRLSSLLIEPVLFQLSTNCYHFCQIQVLCVLFLPLADMRASKSSVCKDLFPSEWGRKRRTLCM</sequence>
<keyword evidence="2" id="KW-1185">Reference proteome</keyword>
<gene>
    <name evidence="1" type="ORF">GBAR_LOCUS3916</name>
</gene>
<protein>
    <submittedName>
        <fullName evidence="1">Uncharacterized protein</fullName>
    </submittedName>
</protein>
<evidence type="ECO:0000313" key="2">
    <source>
        <dbReference type="Proteomes" id="UP001174909"/>
    </source>
</evidence>
<dbReference type="Proteomes" id="UP001174909">
    <property type="component" value="Unassembled WGS sequence"/>
</dbReference>
<evidence type="ECO:0000313" key="1">
    <source>
        <dbReference type="EMBL" id="CAI8004428.1"/>
    </source>
</evidence>